<dbReference type="AlphaFoldDB" id="A0A1R3RUW0"/>
<evidence type="ECO:0000313" key="2">
    <source>
        <dbReference type="Proteomes" id="UP000188318"/>
    </source>
</evidence>
<dbReference type="VEuPathDB" id="FungiDB:ASPCADRAFT_205502"/>
<proteinExistence type="predicted"/>
<dbReference type="Proteomes" id="UP000188318">
    <property type="component" value="Unassembled WGS sequence"/>
</dbReference>
<protein>
    <submittedName>
        <fullName evidence="1">Uncharacterized protein</fullName>
    </submittedName>
</protein>
<sequence length="77" mass="8664">MARISREDPPRAAAVEQTWAHWHHKRWTCIEYALLASGLDMDAVILPYILAKNPTELPLVAAGTRLNVALQDATVWE</sequence>
<reference evidence="2" key="1">
    <citation type="journal article" date="2017" name="Genome Biol.">
        <title>Comparative genomics reveals high biological diversity and specific adaptations in the industrially and medically important fungal genus Aspergillus.</title>
        <authorList>
            <person name="de Vries R.P."/>
            <person name="Riley R."/>
            <person name="Wiebenga A."/>
            <person name="Aguilar-Osorio G."/>
            <person name="Amillis S."/>
            <person name="Uchima C.A."/>
            <person name="Anderluh G."/>
            <person name="Asadollahi M."/>
            <person name="Askin M."/>
            <person name="Barry K."/>
            <person name="Battaglia E."/>
            <person name="Bayram O."/>
            <person name="Benocci T."/>
            <person name="Braus-Stromeyer S.A."/>
            <person name="Caldana C."/>
            <person name="Canovas D."/>
            <person name="Cerqueira G.C."/>
            <person name="Chen F."/>
            <person name="Chen W."/>
            <person name="Choi C."/>
            <person name="Clum A."/>
            <person name="Dos Santos R.A."/>
            <person name="Damasio A.R."/>
            <person name="Diallinas G."/>
            <person name="Emri T."/>
            <person name="Fekete E."/>
            <person name="Flipphi M."/>
            <person name="Freyberg S."/>
            <person name="Gallo A."/>
            <person name="Gournas C."/>
            <person name="Habgood R."/>
            <person name="Hainaut M."/>
            <person name="Harispe M.L."/>
            <person name="Henrissat B."/>
            <person name="Hilden K.S."/>
            <person name="Hope R."/>
            <person name="Hossain A."/>
            <person name="Karabika E."/>
            <person name="Karaffa L."/>
            <person name="Karanyi Z."/>
            <person name="Krasevec N."/>
            <person name="Kuo A."/>
            <person name="Kusch H."/>
            <person name="LaButti K."/>
            <person name="Lagendijk E.L."/>
            <person name="Lapidus A."/>
            <person name="Levasseur A."/>
            <person name="Lindquist E."/>
            <person name="Lipzen A."/>
            <person name="Logrieco A.F."/>
            <person name="MacCabe A."/>
            <person name="Maekelae M.R."/>
            <person name="Malavazi I."/>
            <person name="Melin P."/>
            <person name="Meyer V."/>
            <person name="Mielnichuk N."/>
            <person name="Miskei M."/>
            <person name="Molnar A.P."/>
            <person name="Mule G."/>
            <person name="Ngan C.Y."/>
            <person name="Orejas M."/>
            <person name="Orosz E."/>
            <person name="Ouedraogo J.P."/>
            <person name="Overkamp K.M."/>
            <person name="Park H.-S."/>
            <person name="Perrone G."/>
            <person name="Piumi F."/>
            <person name="Punt P.J."/>
            <person name="Ram A.F."/>
            <person name="Ramon A."/>
            <person name="Rauscher S."/>
            <person name="Record E."/>
            <person name="Riano-Pachon D.M."/>
            <person name="Robert V."/>
            <person name="Roehrig J."/>
            <person name="Ruller R."/>
            <person name="Salamov A."/>
            <person name="Salih N.S."/>
            <person name="Samson R.A."/>
            <person name="Sandor E."/>
            <person name="Sanguinetti M."/>
            <person name="Schuetze T."/>
            <person name="Sepcic K."/>
            <person name="Shelest E."/>
            <person name="Sherlock G."/>
            <person name="Sophianopoulou V."/>
            <person name="Squina F.M."/>
            <person name="Sun H."/>
            <person name="Susca A."/>
            <person name="Todd R.B."/>
            <person name="Tsang A."/>
            <person name="Unkles S.E."/>
            <person name="van de Wiele N."/>
            <person name="van Rossen-Uffink D."/>
            <person name="Oliveira J.V."/>
            <person name="Vesth T.C."/>
            <person name="Visser J."/>
            <person name="Yu J.-H."/>
            <person name="Zhou M."/>
            <person name="Andersen M.R."/>
            <person name="Archer D.B."/>
            <person name="Baker S.E."/>
            <person name="Benoit I."/>
            <person name="Brakhage A.A."/>
            <person name="Braus G.H."/>
            <person name="Fischer R."/>
            <person name="Frisvad J.C."/>
            <person name="Goldman G.H."/>
            <person name="Houbraken J."/>
            <person name="Oakley B."/>
            <person name="Pocsi I."/>
            <person name="Scazzocchio C."/>
            <person name="Seiboth B."/>
            <person name="vanKuyk P.A."/>
            <person name="Wortman J."/>
            <person name="Dyer P.S."/>
            <person name="Grigoriev I.V."/>
        </authorList>
    </citation>
    <scope>NUCLEOTIDE SEQUENCE [LARGE SCALE GENOMIC DNA]</scope>
    <source>
        <strain evidence="2">ITEM 5010</strain>
    </source>
</reference>
<organism evidence="1 2">
    <name type="scientific">Aspergillus carbonarius (strain ITEM 5010)</name>
    <dbReference type="NCBI Taxonomy" id="602072"/>
    <lineage>
        <taxon>Eukaryota</taxon>
        <taxon>Fungi</taxon>
        <taxon>Dikarya</taxon>
        <taxon>Ascomycota</taxon>
        <taxon>Pezizomycotina</taxon>
        <taxon>Eurotiomycetes</taxon>
        <taxon>Eurotiomycetidae</taxon>
        <taxon>Eurotiales</taxon>
        <taxon>Aspergillaceae</taxon>
        <taxon>Aspergillus</taxon>
        <taxon>Aspergillus subgen. Circumdati</taxon>
    </lineage>
</organism>
<name>A0A1R3RUW0_ASPC5</name>
<accession>A0A1R3RUW0</accession>
<gene>
    <name evidence="1" type="ORF">ASPCADRAFT_205502</name>
</gene>
<dbReference type="EMBL" id="KV907496">
    <property type="protein sequence ID" value="OOF98247.1"/>
    <property type="molecule type" value="Genomic_DNA"/>
</dbReference>
<keyword evidence="2" id="KW-1185">Reference proteome</keyword>
<evidence type="ECO:0000313" key="1">
    <source>
        <dbReference type="EMBL" id="OOF98247.1"/>
    </source>
</evidence>